<protein>
    <submittedName>
        <fullName evidence="1">Uncharacterized protein</fullName>
    </submittedName>
</protein>
<organism evidence="1 2">
    <name type="scientific">Arctium lappa</name>
    <name type="common">Greater burdock</name>
    <name type="synonym">Lappa major</name>
    <dbReference type="NCBI Taxonomy" id="4217"/>
    <lineage>
        <taxon>Eukaryota</taxon>
        <taxon>Viridiplantae</taxon>
        <taxon>Streptophyta</taxon>
        <taxon>Embryophyta</taxon>
        <taxon>Tracheophyta</taxon>
        <taxon>Spermatophyta</taxon>
        <taxon>Magnoliopsida</taxon>
        <taxon>eudicotyledons</taxon>
        <taxon>Gunneridae</taxon>
        <taxon>Pentapetalae</taxon>
        <taxon>asterids</taxon>
        <taxon>campanulids</taxon>
        <taxon>Asterales</taxon>
        <taxon>Asteraceae</taxon>
        <taxon>Carduoideae</taxon>
        <taxon>Cardueae</taxon>
        <taxon>Arctiinae</taxon>
        <taxon>Arctium</taxon>
    </lineage>
</organism>
<dbReference type="EMBL" id="CM042049">
    <property type="protein sequence ID" value="KAI3747852.1"/>
    <property type="molecule type" value="Genomic_DNA"/>
</dbReference>
<evidence type="ECO:0000313" key="2">
    <source>
        <dbReference type="Proteomes" id="UP001055879"/>
    </source>
</evidence>
<reference evidence="1 2" key="2">
    <citation type="journal article" date="2022" name="Mol. Ecol. Resour.">
        <title>The genomes of chicory, endive, great burdock and yacon provide insights into Asteraceae paleo-polyploidization history and plant inulin production.</title>
        <authorList>
            <person name="Fan W."/>
            <person name="Wang S."/>
            <person name="Wang H."/>
            <person name="Wang A."/>
            <person name="Jiang F."/>
            <person name="Liu H."/>
            <person name="Zhao H."/>
            <person name="Xu D."/>
            <person name="Zhang Y."/>
        </authorList>
    </citation>
    <scope>NUCLEOTIDE SEQUENCE [LARGE SCALE GENOMIC DNA]</scope>
    <source>
        <strain evidence="2">cv. Niubang</strain>
    </source>
</reference>
<gene>
    <name evidence="1" type="ORF">L6452_10545</name>
</gene>
<keyword evidence="2" id="KW-1185">Reference proteome</keyword>
<accession>A0ACB9DNI6</accession>
<name>A0ACB9DNI6_ARCLA</name>
<dbReference type="Proteomes" id="UP001055879">
    <property type="component" value="Linkage Group LG03"/>
</dbReference>
<sequence length="126" mass="14452">MRGRAKGREKMLELTAESESVTNQLETESIGEEFRFIVDAETNGVSCEYTENKENPVISFPGQSDQNLPSFRITFQTLLFPAETETSYLFTISNQFLQHLRFQSYEISSSFLFRFFSSFSSISQGL</sequence>
<evidence type="ECO:0000313" key="1">
    <source>
        <dbReference type="EMBL" id="KAI3747852.1"/>
    </source>
</evidence>
<comment type="caution">
    <text evidence="1">The sequence shown here is derived from an EMBL/GenBank/DDBJ whole genome shotgun (WGS) entry which is preliminary data.</text>
</comment>
<proteinExistence type="predicted"/>
<reference evidence="2" key="1">
    <citation type="journal article" date="2022" name="Mol. Ecol. Resour.">
        <title>The genomes of chicory, endive, great burdock and yacon provide insights into Asteraceae palaeo-polyploidization history and plant inulin production.</title>
        <authorList>
            <person name="Fan W."/>
            <person name="Wang S."/>
            <person name="Wang H."/>
            <person name="Wang A."/>
            <person name="Jiang F."/>
            <person name="Liu H."/>
            <person name="Zhao H."/>
            <person name="Xu D."/>
            <person name="Zhang Y."/>
        </authorList>
    </citation>
    <scope>NUCLEOTIDE SEQUENCE [LARGE SCALE GENOMIC DNA]</scope>
    <source>
        <strain evidence="2">cv. Niubang</strain>
    </source>
</reference>